<proteinExistence type="predicted"/>
<feature type="transmembrane region" description="Helical" evidence="1">
    <location>
        <begin position="195"/>
        <end position="216"/>
    </location>
</feature>
<keyword evidence="4" id="KW-1185">Reference proteome</keyword>
<sequence>MGENRFDKFVEWIFSKAPYELSAIDAADKFHKSMRTTAKCCYIASVRLQRQAKLSYFTAGFLTVGLILIPLIQNSNFQIAFAPSVLHMMQIFLGTAVLVYLVMIALSKCDVRARQFQECEAKIKALIQAFNKERSLGFEPLTPARLDEFQAHYVAILAELESHHPNDYRFATLEMFRDYYITGLPRLKLYASAHIIRTFVFIIPIVLMLIEVIFIADMLGATQVITPHLGAKVIDTRLSHALSELPADAP</sequence>
<dbReference type="EMBL" id="AP024110">
    <property type="protein sequence ID" value="BCM24672.1"/>
    <property type="molecule type" value="Genomic_DNA"/>
</dbReference>
<feature type="domain" description="SMODS and SLOG-associating 2TM effector" evidence="2">
    <location>
        <begin position="28"/>
        <end position="213"/>
    </location>
</feature>
<keyword evidence="1" id="KW-0472">Membrane</keyword>
<evidence type="ECO:0000259" key="2">
    <source>
        <dbReference type="Pfam" id="PF18160"/>
    </source>
</evidence>
<feature type="transmembrane region" description="Helical" evidence="1">
    <location>
        <begin position="85"/>
        <end position="106"/>
    </location>
</feature>
<dbReference type="Pfam" id="PF18160">
    <property type="entry name" value="SLATT_5"/>
    <property type="match status" value="1"/>
</dbReference>
<dbReference type="KEGG" id="mpau:ZMTM_09310"/>
<evidence type="ECO:0000313" key="4">
    <source>
        <dbReference type="Proteomes" id="UP000826722"/>
    </source>
</evidence>
<dbReference type="AlphaFoldDB" id="A0A8D5JYG4"/>
<dbReference type="InterPro" id="IPR041115">
    <property type="entry name" value="SLATT_5"/>
</dbReference>
<keyword evidence="1" id="KW-0812">Transmembrane</keyword>
<dbReference type="RefSeq" id="WP_221765177.1">
    <property type="nucleotide sequence ID" value="NZ_AP024110.1"/>
</dbReference>
<keyword evidence="1" id="KW-1133">Transmembrane helix</keyword>
<evidence type="ECO:0000313" key="3">
    <source>
        <dbReference type="EMBL" id="BCM24672.1"/>
    </source>
</evidence>
<accession>A0A8D5JYG4</accession>
<protein>
    <recommendedName>
        <fullName evidence="2">SMODS and SLOG-associating 2TM effector domain-containing protein</fullName>
    </recommendedName>
</protein>
<evidence type="ECO:0000256" key="1">
    <source>
        <dbReference type="SAM" id="Phobius"/>
    </source>
</evidence>
<gene>
    <name evidence="3" type="ORF">ZMTM_09310</name>
</gene>
<feature type="transmembrane region" description="Helical" evidence="1">
    <location>
        <begin position="54"/>
        <end position="73"/>
    </location>
</feature>
<name>A0A8D5JYG4_9PROT</name>
<reference evidence="3" key="1">
    <citation type="journal article" date="2021" name="Arch. Microbiol.">
        <title>Methyloradius palustris gen. nov., sp. nov., a methanol-oxidizing bacterium isolated from snow.</title>
        <authorList>
            <person name="Miyadera T."/>
            <person name="Kojima H."/>
            <person name="Fukui M."/>
        </authorList>
    </citation>
    <scope>NUCLEOTIDE SEQUENCE</scope>
    <source>
        <strain evidence="3">Zm11</strain>
    </source>
</reference>
<organism evidence="3 4">
    <name type="scientific">Methyloradius palustris</name>
    <dbReference type="NCBI Taxonomy" id="2778876"/>
    <lineage>
        <taxon>Bacteria</taxon>
        <taxon>Pseudomonadati</taxon>
        <taxon>Pseudomonadota</taxon>
        <taxon>Betaproteobacteria</taxon>
        <taxon>Nitrosomonadales</taxon>
        <taxon>Methylophilaceae</taxon>
        <taxon>Methyloradius</taxon>
    </lineage>
</organism>
<dbReference type="Proteomes" id="UP000826722">
    <property type="component" value="Chromosome"/>
</dbReference>
<dbReference type="NCBIfam" id="NF033631">
    <property type="entry name" value="SLATT_5"/>
    <property type="match status" value="1"/>
</dbReference>